<dbReference type="VEuPathDB" id="PlasmoDB:PKNH_0623100"/>
<accession>A0A1Y3DYP9</accession>
<evidence type="ECO:0000313" key="3">
    <source>
        <dbReference type="Proteomes" id="UP000195012"/>
    </source>
</evidence>
<keyword evidence="1" id="KW-1133">Transmembrane helix</keyword>
<reference evidence="2 3" key="1">
    <citation type="submission" date="2017-05" db="EMBL/GenBank/DDBJ databases">
        <title>PacBio assembly of a Plasmodium knowlesi genome sequence with Hi-C correction and manual annotation of the SICAvar gene family.</title>
        <authorList>
            <person name="Lapp S.A."/>
            <person name="Geraldo J.A."/>
            <person name="Chien J.-T."/>
            <person name="Ay F."/>
            <person name="Pakala S.B."/>
            <person name="Batugedara G."/>
            <person name="Humphrey J.C."/>
            <person name="Debarry J.D."/>
            <person name="Le Roch K.G."/>
            <person name="Galinski M.R."/>
            <person name="Kissinger J.C."/>
        </authorList>
    </citation>
    <scope>NUCLEOTIDE SEQUENCE [LARGE SCALE GENOMIC DNA]</scope>
    <source>
        <strain evidence="3">Malayan Strain Pk1 (A+)</strain>
    </source>
</reference>
<name>A0A1Y3DYP9_PLAKN</name>
<gene>
    <name evidence="2" type="ORF">PKNOH_S03338500</name>
</gene>
<dbReference type="EMBL" id="NETL01000017">
    <property type="protein sequence ID" value="OTN68318.1"/>
    <property type="molecule type" value="Genomic_DNA"/>
</dbReference>
<feature type="transmembrane region" description="Helical" evidence="1">
    <location>
        <begin position="225"/>
        <end position="243"/>
    </location>
</feature>
<comment type="caution">
    <text evidence="2">The sequence shown here is derived from an EMBL/GenBank/DDBJ whole genome shotgun (WGS) entry which is preliminary data.</text>
</comment>
<proteinExistence type="predicted"/>
<dbReference type="VEuPathDB" id="PlasmoDB:PKA1H_060028800"/>
<organism evidence="2 3">
    <name type="scientific">Plasmodium knowlesi</name>
    <dbReference type="NCBI Taxonomy" id="5850"/>
    <lineage>
        <taxon>Eukaryota</taxon>
        <taxon>Sar</taxon>
        <taxon>Alveolata</taxon>
        <taxon>Apicomplexa</taxon>
        <taxon>Aconoidasida</taxon>
        <taxon>Haemosporida</taxon>
        <taxon>Plasmodiidae</taxon>
        <taxon>Plasmodium</taxon>
        <taxon>Plasmodium (Plasmodium)</taxon>
    </lineage>
</organism>
<sequence length="266" mass="31586">MKKFDTNNSRSEKFNVQCKHIVKRFLIKVLATFTKCQILPKSRRFLFLSEIFNATVLLWIIYYFSSSAGTVEIWSTQENHTCDWLILKPNSRLLSNEEIETKENNGYSRRNISHLLDLDEETIEEQYESLLSEGFDKNSIKWKIFGKYTPKVRKFAYEINKNIDLELMRALKSDYYYDGNDFVSVKESKTNRIKAFFYKNKIFVPHVLLFLGAILAVLLKEPISAALFVIFLFLLIIYSFIKIRKCTYIMEMNRKSRSMYLGFMEY</sequence>
<dbReference type="Proteomes" id="UP000195012">
    <property type="component" value="Unassembled WGS sequence"/>
</dbReference>
<feature type="transmembrane region" description="Helical" evidence="1">
    <location>
        <begin position="202"/>
        <end position="219"/>
    </location>
</feature>
<evidence type="ECO:0008006" key="4">
    <source>
        <dbReference type="Google" id="ProtNLM"/>
    </source>
</evidence>
<protein>
    <recommendedName>
        <fullName evidence="4">Pv-fam-d protein</fullName>
    </recommendedName>
</protein>
<dbReference type="AlphaFoldDB" id="A0A1Y3DYP9"/>
<keyword evidence="1" id="KW-0472">Membrane</keyword>
<keyword evidence="1" id="KW-0812">Transmembrane</keyword>
<evidence type="ECO:0000313" key="2">
    <source>
        <dbReference type="EMBL" id="OTN68318.1"/>
    </source>
</evidence>
<dbReference type="OrthoDB" id="383263at2759"/>
<evidence type="ECO:0000256" key="1">
    <source>
        <dbReference type="SAM" id="Phobius"/>
    </source>
</evidence>
<dbReference type="VEuPathDB" id="PlasmoDB:PKNOH_S03338500"/>